<dbReference type="AlphaFoldDB" id="A0A2U9INF3"/>
<organism evidence="5 6">
    <name type="scientific">Acidianus sulfidivorans JP7</name>
    <dbReference type="NCBI Taxonomy" id="619593"/>
    <lineage>
        <taxon>Archaea</taxon>
        <taxon>Thermoproteota</taxon>
        <taxon>Thermoprotei</taxon>
        <taxon>Sulfolobales</taxon>
        <taxon>Sulfolobaceae</taxon>
        <taxon>Acidianus</taxon>
    </lineage>
</organism>
<keyword evidence="2" id="KW-0238">DNA-binding</keyword>
<dbReference type="RefSeq" id="WP_110380425.1">
    <property type="nucleotide sequence ID" value="NZ_CP029288.2"/>
</dbReference>
<dbReference type="GO" id="GO:0006355">
    <property type="term" value="P:regulation of DNA-templated transcription"/>
    <property type="evidence" value="ECO:0007669"/>
    <property type="project" value="InterPro"/>
</dbReference>
<proteinExistence type="predicted"/>
<dbReference type="Proteomes" id="UP000248410">
    <property type="component" value="Chromosome"/>
</dbReference>
<evidence type="ECO:0000313" key="6">
    <source>
        <dbReference type="Proteomes" id="UP000248410"/>
    </source>
</evidence>
<dbReference type="InterPro" id="IPR045865">
    <property type="entry name" value="ACT-like_dom_sf"/>
</dbReference>
<dbReference type="CDD" id="cd22231">
    <property type="entry name" value="RHH_NikR_HicB-like"/>
    <property type="match status" value="1"/>
</dbReference>
<dbReference type="InterPro" id="IPR013321">
    <property type="entry name" value="Arc_rbn_hlx_hlx"/>
</dbReference>
<protein>
    <submittedName>
        <fullName evidence="5">Nickel-responsive regulator</fullName>
    </submittedName>
</protein>
<dbReference type="OrthoDB" id="25654at2157"/>
<dbReference type="InterPro" id="IPR050192">
    <property type="entry name" value="CopG/NikR_regulator"/>
</dbReference>
<evidence type="ECO:0000313" key="5">
    <source>
        <dbReference type="EMBL" id="AWR97535.1"/>
    </source>
</evidence>
<dbReference type="SUPFAM" id="SSF55021">
    <property type="entry name" value="ACT-like"/>
    <property type="match status" value="1"/>
</dbReference>
<dbReference type="SUPFAM" id="SSF47598">
    <property type="entry name" value="Ribbon-helix-helix"/>
    <property type="match status" value="1"/>
</dbReference>
<dbReference type="GeneID" id="36837944"/>
<dbReference type="InterPro" id="IPR027271">
    <property type="entry name" value="Acetolactate_synth/TF_NikR_C"/>
</dbReference>
<dbReference type="GO" id="GO:0003677">
    <property type="term" value="F:DNA binding"/>
    <property type="evidence" value="ECO:0007669"/>
    <property type="project" value="TreeGrafter"/>
</dbReference>
<dbReference type="Gene3D" id="3.30.70.1150">
    <property type="entry name" value="ACT-like. Chain A, domain 2"/>
    <property type="match status" value="1"/>
</dbReference>
<evidence type="ECO:0000256" key="3">
    <source>
        <dbReference type="ARBA" id="ARBA00023163"/>
    </source>
</evidence>
<gene>
    <name evidence="5" type="ORF">DFR86_08205</name>
</gene>
<dbReference type="Gene3D" id="1.10.1220.10">
    <property type="entry name" value="Met repressor-like"/>
    <property type="match status" value="1"/>
</dbReference>
<dbReference type="InterPro" id="IPR014864">
    <property type="entry name" value="TF_NikR_Ni-bd_C"/>
</dbReference>
<evidence type="ECO:0000256" key="2">
    <source>
        <dbReference type="ARBA" id="ARBA00023125"/>
    </source>
</evidence>
<reference evidence="5 6" key="1">
    <citation type="submission" date="2018-05" db="EMBL/GenBank/DDBJ databases">
        <title>Complete Genome Sequences of Extremely Thermoacidophilic, Metal-Mobilizing Type-Strain Members of the Archaeal Family Sulfolobaceae: Acidianus brierleyi DSM-1651T, Acidianus sulfidivorans DSM-18786T, Metallosphaera hakonensis DSM-7519T, and Metallosphaera prunae DSM-10039T.</title>
        <authorList>
            <person name="Counts J.A."/>
            <person name="Kelly R.M."/>
        </authorList>
    </citation>
    <scope>NUCLEOTIDE SEQUENCE [LARGE SCALE GENOMIC DNA]</scope>
    <source>
        <strain evidence="5 6">JP7</strain>
    </source>
</reference>
<dbReference type="PANTHER" id="PTHR34719:SF2">
    <property type="entry name" value="NICKEL-RESPONSIVE REGULATOR"/>
    <property type="match status" value="1"/>
</dbReference>
<accession>A0A2U9INF3</accession>
<sequence length="131" mass="15021">MSAEKISVSMPRDLLQQLENFMKESLIMDRSKVFQIAIRNFLDENLSEEKEVVGIINIVYDESSTQDITKTEHEKLISIISTLHIHLNENECMEAIAVKGKKKDLIELSSALSQIRGVKKVKLLTYNENEK</sequence>
<feature type="domain" description="Transcription factor NikR nickel binding C-terminal" evidence="4">
    <location>
        <begin position="53"/>
        <end position="125"/>
    </location>
</feature>
<keyword evidence="1" id="KW-0805">Transcription regulation</keyword>
<name>A0A2U9INF3_9CREN</name>
<dbReference type="KEGG" id="asul:DFR86_08205"/>
<dbReference type="PANTHER" id="PTHR34719">
    <property type="entry name" value="NICKEL-RESPONSIVE REGULATOR"/>
    <property type="match status" value="1"/>
</dbReference>
<evidence type="ECO:0000259" key="4">
    <source>
        <dbReference type="Pfam" id="PF08753"/>
    </source>
</evidence>
<keyword evidence="6" id="KW-1185">Reference proteome</keyword>
<keyword evidence="3" id="KW-0804">Transcription</keyword>
<dbReference type="InterPro" id="IPR010985">
    <property type="entry name" value="Ribbon_hlx_hlx"/>
</dbReference>
<evidence type="ECO:0000256" key="1">
    <source>
        <dbReference type="ARBA" id="ARBA00023015"/>
    </source>
</evidence>
<dbReference type="EMBL" id="CP029288">
    <property type="protein sequence ID" value="AWR97535.1"/>
    <property type="molecule type" value="Genomic_DNA"/>
</dbReference>
<dbReference type="Pfam" id="PF08753">
    <property type="entry name" value="NikR_C"/>
    <property type="match status" value="1"/>
</dbReference>